<dbReference type="Gene3D" id="3.40.50.720">
    <property type="entry name" value="NAD(P)-binding Rossmann-like Domain"/>
    <property type="match status" value="1"/>
</dbReference>
<dbReference type="PANTHER" id="PTHR43245:SF59">
    <property type="entry name" value="UDP-GLUCOSE EPIMERASE"/>
    <property type="match status" value="1"/>
</dbReference>
<evidence type="ECO:0000313" key="2">
    <source>
        <dbReference type="EMBL" id="MBB6479247.1"/>
    </source>
</evidence>
<dbReference type="AlphaFoldDB" id="A0A841R7S5"/>
<comment type="caution">
    <text evidence="2">The sequence shown here is derived from an EMBL/GenBank/DDBJ whole genome shotgun (WGS) entry which is preliminary data.</text>
</comment>
<evidence type="ECO:0000259" key="1">
    <source>
        <dbReference type="Pfam" id="PF01370"/>
    </source>
</evidence>
<protein>
    <submittedName>
        <fullName evidence="2">UDP-glucose 4-epimerase</fullName>
        <ecNumber evidence="2">5.1.3.2</ecNumber>
    </submittedName>
</protein>
<dbReference type="EC" id="5.1.3.2" evidence="2"/>
<sequence length="319" mass="35774">MVYDFKGFRVLVLGGAGFIGRSLCQLLLDNGAAVRCLDRGKPQGDQYLEDLKNEMEWVSADFSDEQKIREAVEGMDYIFHLISTTIPASSNQDLLFDLTSNVVPTLKLLDIAKDAKIKKLIFISSGGTIYGIPHSVPIPENHQTNPLCGYGIHKLAIEKYLSLYYYNFNLNYSILRLSNPYGYAQISDRPQGVIGKFIYQALRNKPLEIWGDGSVVRDYIYIDDILDAFLRAMLYEGKEKVFNVASGIGHSLTDIISYIEGAAGYPLNVSFSSSRHVDVPLNVLDISRIKTELGWCPETDMATGIGKLFEYSRQLKNLK</sequence>
<keyword evidence="3" id="KW-1185">Reference proteome</keyword>
<name>A0A841R7S5_9SPIO</name>
<dbReference type="SUPFAM" id="SSF51735">
    <property type="entry name" value="NAD(P)-binding Rossmann-fold domains"/>
    <property type="match status" value="1"/>
</dbReference>
<dbReference type="Pfam" id="PF01370">
    <property type="entry name" value="Epimerase"/>
    <property type="match status" value="1"/>
</dbReference>
<dbReference type="InterPro" id="IPR001509">
    <property type="entry name" value="Epimerase_deHydtase"/>
</dbReference>
<dbReference type="Proteomes" id="UP000587760">
    <property type="component" value="Unassembled WGS sequence"/>
</dbReference>
<dbReference type="RefSeq" id="WP_184744254.1">
    <property type="nucleotide sequence ID" value="NZ_JACHGJ010000001.1"/>
</dbReference>
<dbReference type="PRINTS" id="PR01713">
    <property type="entry name" value="NUCEPIMERASE"/>
</dbReference>
<dbReference type="EMBL" id="JACHGJ010000001">
    <property type="protein sequence ID" value="MBB6479247.1"/>
    <property type="molecule type" value="Genomic_DNA"/>
</dbReference>
<organism evidence="2 3">
    <name type="scientific">Spirochaeta isovalerica</name>
    <dbReference type="NCBI Taxonomy" id="150"/>
    <lineage>
        <taxon>Bacteria</taxon>
        <taxon>Pseudomonadati</taxon>
        <taxon>Spirochaetota</taxon>
        <taxon>Spirochaetia</taxon>
        <taxon>Spirochaetales</taxon>
        <taxon>Spirochaetaceae</taxon>
        <taxon>Spirochaeta</taxon>
    </lineage>
</organism>
<dbReference type="GO" id="GO:0003978">
    <property type="term" value="F:UDP-glucose 4-epimerase activity"/>
    <property type="evidence" value="ECO:0007669"/>
    <property type="project" value="UniProtKB-EC"/>
</dbReference>
<feature type="domain" description="NAD-dependent epimerase/dehydratase" evidence="1">
    <location>
        <begin position="10"/>
        <end position="245"/>
    </location>
</feature>
<reference evidence="2 3" key="1">
    <citation type="submission" date="2020-08" db="EMBL/GenBank/DDBJ databases">
        <title>Genomic Encyclopedia of Type Strains, Phase IV (KMG-IV): sequencing the most valuable type-strain genomes for metagenomic binning, comparative biology and taxonomic classification.</title>
        <authorList>
            <person name="Goeker M."/>
        </authorList>
    </citation>
    <scope>NUCLEOTIDE SEQUENCE [LARGE SCALE GENOMIC DNA]</scope>
    <source>
        <strain evidence="2 3">DSM 2461</strain>
    </source>
</reference>
<evidence type="ECO:0000313" key="3">
    <source>
        <dbReference type="Proteomes" id="UP000587760"/>
    </source>
</evidence>
<dbReference type="PANTHER" id="PTHR43245">
    <property type="entry name" value="BIFUNCTIONAL POLYMYXIN RESISTANCE PROTEIN ARNA"/>
    <property type="match status" value="1"/>
</dbReference>
<dbReference type="InterPro" id="IPR050177">
    <property type="entry name" value="Lipid_A_modif_metabolic_enz"/>
</dbReference>
<dbReference type="InterPro" id="IPR036291">
    <property type="entry name" value="NAD(P)-bd_dom_sf"/>
</dbReference>
<proteinExistence type="predicted"/>
<gene>
    <name evidence="2" type="ORF">HNR50_000880</name>
</gene>
<accession>A0A841R7S5</accession>
<keyword evidence="2" id="KW-0413">Isomerase</keyword>